<keyword evidence="6 8" id="KW-0028">Amino-acid biosynthesis</keyword>
<dbReference type="GO" id="GO:0004735">
    <property type="term" value="F:pyrroline-5-carboxylate reductase activity"/>
    <property type="evidence" value="ECO:0007669"/>
    <property type="project" value="UniProtKB-UniRule"/>
</dbReference>
<evidence type="ECO:0000256" key="8">
    <source>
        <dbReference type="RuleBase" id="RU003903"/>
    </source>
</evidence>
<keyword evidence="2 6" id="KW-0641">Proline biosynthesis</keyword>
<dbReference type="PANTHER" id="PTHR11645:SF49">
    <property type="entry name" value="PYRROLINE-5-CARBOXYLATE REDUCTASE 1"/>
    <property type="match status" value="1"/>
</dbReference>
<evidence type="ECO:0000313" key="11">
    <source>
        <dbReference type="EMBL" id="TYP72642.1"/>
    </source>
</evidence>
<dbReference type="InterPro" id="IPR053790">
    <property type="entry name" value="P5CR-like_CS"/>
</dbReference>
<dbReference type="InterPro" id="IPR029036">
    <property type="entry name" value="P5CR_dimer"/>
</dbReference>
<keyword evidence="4 6" id="KW-0560">Oxidoreductase</keyword>
<evidence type="ECO:0000256" key="7">
    <source>
        <dbReference type="NCBIfam" id="TIGR00112"/>
    </source>
</evidence>
<evidence type="ECO:0000256" key="3">
    <source>
        <dbReference type="ARBA" id="ARBA00022857"/>
    </source>
</evidence>
<dbReference type="UniPathway" id="UPA00098">
    <property type="reaction ID" value="UER00361"/>
</dbReference>
<comment type="catalytic activity">
    <reaction evidence="6 8">
        <text>L-proline + NADP(+) = (S)-1-pyrroline-5-carboxylate + NADPH + 2 H(+)</text>
        <dbReference type="Rhea" id="RHEA:14109"/>
        <dbReference type="ChEBI" id="CHEBI:15378"/>
        <dbReference type="ChEBI" id="CHEBI:17388"/>
        <dbReference type="ChEBI" id="CHEBI:57783"/>
        <dbReference type="ChEBI" id="CHEBI:58349"/>
        <dbReference type="ChEBI" id="CHEBI:60039"/>
        <dbReference type="EC" id="1.5.1.2"/>
    </reaction>
</comment>
<dbReference type="InterPro" id="IPR000304">
    <property type="entry name" value="Pyrroline-COOH_reductase"/>
</dbReference>
<dbReference type="InterPro" id="IPR036291">
    <property type="entry name" value="NAD(P)-bd_dom_sf"/>
</dbReference>
<dbReference type="InterPro" id="IPR028939">
    <property type="entry name" value="P5C_Rdtase_cat_N"/>
</dbReference>
<comment type="pathway">
    <text evidence="6 8">Amino-acid biosynthesis; L-proline biosynthesis; L-proline from L-glutamate 5-semialdehyde: step 1/1.</text>
</comment>
<comment type="caution">
    <text evidence="11">The sequence shown here is derived from an EMBL/GenBank/DDBJ whole genome shotgun (WGS) entry which is preliminary data.</text>
</comment>
<keyword evidence="12" id="KW-1185">Reference proteome</keyword>
<dbReference type="Gene3D" id="1.10.3730.10">
    <property type="entry name" value="ProC C-terminal domain-like"/>
    <property type="match status" value="1"/>
</dbReference>
<feature type="domain" description="Pyrroline-5-carboxylate reductase catalytic N-terminal" evidence="9">
    <location>
        <begin position="18"/>
        <end position="116"/>
    </location>
</feature>
<keyword evidence="3 6" id="KW-0521">NADP</keyword>
<name>A0A5S5C2E6_9BACL</name>
<dbReference type="Pfam" id="PF03807">
    <property type="entry name" value="F420_oxidored"/>
    <property type="match status" value="1"/>
</dbReference>
<dbReference type="OrthoDB" id="9805754at2"/>
<gene>
    <name evidence="6" type="primary">proC</name>
    <name evidence="11" type="ORF">BCM02_108297</name>
</gene>
<evidence type="ECO:0000256" key="6">
    <source>
        <dbReference type="HAMAP-Rule" id="MF_01925"/>
    </source>
</evidence>
<proteinExistence type="inferred from homology"/>
<feature type="domain" description="Pyrroline-5-carboxylate reductase dimerisation" evidence="10">
    <location>
        <begin position="179"/>
        <end position="283"/>
    </location>
</feature>
<dbReference type="NCBIfam" id="TIGR00112">
    <property type="entry name" value="proC"/>
    <property type="match status" value="1"/>
</dbReference>
<dbReference type="PROSITE" id="PS00521">
    <property type="entry name" value="P5CR"/>
    <property type="match status" value="1"/>
</dbReference>
<dbReference type="PIRSF" id="PIRSF000193">
    <property type="entry name" value="Pyrrol-5-carb_rd"/>
    <property type="match status" value="1"/>
</dbReference>
<dbReference type="RefSeq" id="WP_148931251.1">
    <property type="nucleotide sequence ID" value="NZ_VNHS01000008.1"/>
</dbReference>
<accession>A0A5S5C2E6</accession>
<reference evidence="11 12" key="1">
    <citation type="submission" date="2019-07" db="EMBL/GenBank/DDBJ databases">
        <title>Genomic Encyclopedia of Type Strains, Phase III (KMG-III): the genomes of soil and plant-associated and newly described type strains.</title>
        <authorList>
            <person name="Whitman W."/>
        </authorList>
    </citation>
    <scope>NUCLEOTIDE SEQUENCE [LARGE SCALE GENOMIC DNA]</scope>
    <source>
        <strain evidence="11 12">BL24</strain>
    </source>
</reference>
<dbReference type="InterPro" id="IPR008927">
    <property type="entry name" value="6-PGluconate_DH-like_C_sf"/>
</dbReference>
<evidence type="ECO:0000256" key="5">
    <source>
        <dbReference type="ARBA" id="ARBA00058118"/>
    </source>
</evidence>
<dbReference type="EMBL" id="VNHS01000008">
    <property type="protein sequence ID" value="TYP72642.1"/>
    <property type="molecule type" value="Genomic_DNA"/>
</dbReference>
<comment type="catalytic activity">
    <reaction evidence="6">
        <text>L-proline + NAD(+) = (S)-1-pyrroline-5-carboxylate + NADH + 2 H(+)</text>
        <dbReference type="Rhea" id="RHEA:14105"/>
        <dbReference type="ChEBI" id="CHEBI:15378"/>
        <dbReference type="ChEBI" id="CHEBI:17388"/>
        <dbReference type="ChEBI" id="CHEBI:57540"/>
        <dbReference type="ChEBI" id="CHEBI:57945"/>
        <dbReference type="ChEBI" id="CHEBI:60039"/>
        <dbReference type="EC" id="1.5.1.2"/>
    </reaction>
</comment>
<sequence>MSILSSSGQAPVIGSLRLCFYGAGSMAEAVVRGLINQELAEPSRIAMFNRSNAERLAELQSKYNVRVSSAPDDQIGMLRDADVIFLTMKPKDAAEALRKLGDIMKPNQLLVSVVAGLSLNTMELLLGQKMPIVRTMPNTSSTIGLGATGVSFSAACTESHRHIALTMFEAFGLTTVVEEAKLDAVTGLSGSGPAYIYYMMEAMMRAGEELGLSTSASRDLTIQTVLGAAHMVKSTGETPADLRRKVTSPNGTTQAAIETMNQHEFTEGVIRAIKRASERAAEMGAEIERSALP</sequence>
<dbReference type="EC" id="1.5.1.2" evidence="6 7"/>
<evidence type="ECO:0000256" key="2">
    <source>
        <dbReference type="ARBA" id="ARBA00022650"/>
    </source>
</evidence>
<dbReference type="GO" id="GO:0005737">
    <property type="term" value="C:cytoplasm"/>
    <property type="evidence" value="ECO:0007669"/>
    <property type="project" value="UniProtKB-SubCell"/>
</dbReference>
<dbReference type="SUPFAM" id="SSF48179">
    <property type="entry name" value="6-phosphogluconate dehydrogenase C-terminal domain-like"/>
    <property type="match status" value="1"/>
</dbReference>
<dbReference type="PANTHER" id="PTHR11645">
    <property type="entry name" value="PYRROLINE-5-CARBOXYLATE REDUCTASE"/>
    <property type="match status" value="1"/>
</dbReference>
<dbReference type="SUPFAM" id="SSF51735">
    <property type="entry name" value="NAD(P)-binding Rossmann-fold domains"/>
    <property type="match status" value="1"/>
</dbReference>
<dbReference type="FunFam" id="1.10.3730.10:FF:000001">
    <property type="entry name" value="Pyrroline-5-carboxylate reductase"/>
    <property type="match status" value="1"/>
</dbReference>
<dbReference type="Proteomes" id="UP000323257">
    <property type="component" value="Unassembled WGS sequence"/>
</dbReference>
<dbReference type="Pfam" id="PF14748">
    <property type="entry name" value="P5CR_dimer"/>
    <property type="match status" value="1"/>
</dbReference>
<evidence type="ECO:0000259" key="9">
    <source>
        <dbReference type="Pfam" id="PF03807"/>
    </source>
</evidence>
<dbReference type="Gene3D" id="3.40.50.720">
    <property type="entry name" value="NAD(P)-binding Rossmann-like Domain"/>
    <property type="match status" value="1"/>
</dbReference>
<comment type="similarity">
    <text evidence="1 6 8">Belongs to the pyrroline-5-carboxylate reductase family.</text>
</comment>
<comment type="function">
    <text evidence="5 6">Catalyzes the reduction of 1-pyrroline-5-carboxylate (PCA) to L-proline.</text>
</comment>
<keyword evidence="6" id="KW-0963">Cytoplasm</keyword>
<dbReference type="HAMAP" id="MF_01925">
    <property type="entry name" value="P5C_reductase"/>
    <property type="match status" value="1"/>
</dbReference>
<evidence type="ECO:0000256" key="4">
    <source>
        <dbReference type="ARBA" id="ARBA00023002"/>
    </source>
</evidence>
<protein>
    <recommendedName>
        <fullName evidence="6 7">Pyrroline-5-carboxylate reductase</fullName>
        <shortName evidence="6">P5C reductase</shortName>
        <shortName evidence="6">P5CR</shortName>
        <ecNumber evidence="6 7">1.5.1.2</ecNumber>
    </recommendedName>
    <alternativeName>
        <fullName evidence="6">PCA reductase</fullName>
    </alternativeName>
</protein>
<evidence type="ECO:0000313" key="12">
    <source>
        <dbReference type="Proteomes" id="UP000323257"/>
    </source>
</evidence>
<dbReference type="GO" id="GO:0055129">
    <property type="term" value="P:L-proline biosynthetic process"/>
    <property type="evidence" value="ECO:0007669"/>
    <property type="project" value="UniProtKB-UniRule"/>
</dbReference>
<evidence type="ECO:0000259" key="10">
    <source>
        <dbReference type="Pfam" id="PF14748"/>
    </source>
</evidence>
<dbReference type="AlphaFoldDB" id="A0A5S5C2E6"/>
<evidence type="ECO:0000256" key="1">
    <source>
        <dbReference type="ARBA" id="ARBA00005525"/>
    </source>
</evidence>
<comment type="subcellular location">
    <subcellularLocation>
        <location evidence="6">Cytoplasm</location>
    </subcellularLocation>
</comment>
<organism evidence="11 12">
    <name type="scientific">Paenibacillus methanolicus</name>
    <dbReference type="NCBI Taxonomy" id="582686"/>
    <lineage>
        <taxon>Bacteria</taxon>
        <taxon>Bacillati</taxon>
        <taxon>Bacillota</taxon>
        <taxon>Bacilli</taxon>
        <taxon>Bacillales</taxon>
        <taxon>Paenibacillaceae</taxon>
        <taxon>Paenibacillus</taxon>
    </lineage>
</organism>